<sequence length="303" mass="35000">MSRLESFPLEEEYKKPTGITPQDIARLRQWLATQPHLPHEHITDLDLILLYHRYGCSIEVSKQELDNQYTLRTLFASFFKDRVLDEKIETVLNTVLITILPGRSKEGHTILYGRMIDTDLSKFDFPSSIRAMLMVLDLWQYAEGTWPGFLFLFDLHGIKVGLLSKLDLENIRQFVVYFPGALLVKLKGVHFLNAPTFMDRLNAIMRNFMTKEFIDLVTIHQAGDLSGITKVVDLEVLPKELGGNYKTLEELREETQAMMRANKDFFVEENKKRVKESLRPGKPKTITDIFGSVEGTFKQLEID</sequence>
<reference evidence="2" key="2">
    <citation type="submission" date="2020-12" db="EMBL/GenBank/DDBJ databases">
        <authorList>
            <person name="Kanost M."/>
        </authorList>
    </citation>
    <scope>NUCLEOTIDE SEQUENCE</scope>
</reference>
<dbReference type="InterPro" id="IPR001251">
    <property type="entry name" value="CRAL-TRIO_dom"/>
</dbReference>
<dbReference type="GO" id="GO:1902936">
    <property type="term" value="F:phosphatidylinositol bisphosphate binding"/>
    <property type="evidence" value="ECO:0007669"/>
    <property type="project" value="TreeGrafter"/>
</dbReference>
<feature type="domain" description="CRAL-TRIO" evidence="1">
    <location>
        <begin position="88"/>
        <end position="249"/>
    </location>
</feature>
<name>A0A921YZ98_MANSE</name>
<dbReference type="PROSITE" id="PS50191">
    <property type="entry name" value="CRAL_TRIO"/>
    <property type="match status" value="1"/>
</dbReference>
<accession>A0A921YZ98</accession>
<keyword evidence="3" id="KW-1185">Reference proteome</keyword>
<dbReference type="PANTHER" id="PTHR10174:SF213">
    <property type="entry name" value="CRAL-TRIO DOMAIN-CONTAINING PROTEIN"/>
    <property type="match status" value="1"/>
</dbReference>
<protein>
    <recommendedName>
        <fullName evidence="1">CRAL-TRIO domain-containing protein</fullName>
    </recommendedName>
</protein>
<dbReference type="GO" id="GO:0016020">
    <property type="term" value="C:membrane"/>
    <property type="evidence" value="ECO:0007669"/>
    <property type="project" value="TreeGrafter"/>
</dbReference>
<dbReference type="CDD" id="cd00170">
    <property type="entry name" value="SEC14"/>
    <property type="match status" value="1"/>
</dbReference>
<gene>
    <name evidence="2" type="ORF">O3G_MSEX005504</name>
</gene>
<dbReference type="PANTHER" id="PTHR10174">
    <property type="entry name" value="ALPHA-TOCOPHEROL TRANSFER PROTEIN-RELATED"/>
    <property type="match status" value="1"/>
</dbReference>
<dbReference type="EMBL" id="JH668357">
    <property type="protein sequence ID" value="KAG6448424.1"/>
    <property type="molecule type" value="Genomic_DNA"/>
</dbReference>
<proteinExistence type="predicted"/>
<comment type="caution">
    <text evidence="2">The sequence shown here is derived from an EMBL/GenBank/DDBJ whole genome shotgun (WGS) entry which is preliminary data.</text>
</comment>
<reference evidence="2" key="1">
    <citation type="journal article" date="2016" name="Insect Biochem. Mol. Biol.">
        <title>Multifaceted biological insights from a draft genome sequence of the tobacco hornworm moth, Manduca sexta.</title>
        <authorList>
            <person name="Kanost M.R."/>
            <person name="Arrese E.L."/>
            <person name="Cao X."/>
            <person name="Chen Y.R."/>
            <person name="Chellapilla S."/>
            <person name="Goldsmith M.R."/>
            <person name="Grosse-Wilde E."/>
            <person name="Heckel D.G."/>
            <person name="Herndon N."/>
            <person name="Jiang H."/>
            <person name="Papanicolaou A."/>
            <person name="Qu J."/>
            <person name="Soulages J.L."/>
            <person name="Vogel H."/>
            <person name="Walters J."/>
            <person name="Waterhouse R.M."/>
            <person name="Ahn S.J."/>
            <person name="Almeida F.C."/>
            <person name="An C."/>
            <person name="Aqrawi P."/>
            <person name="Bretschneider A."/>
            <person name="Bryant W.B."/>
            <person name="Bucks S."/>
            <person name="Chao H."/>
            <person name="Chevignon G."/>
            <person name="Christen J.M."/>
            <person name="Clarke D.F."/>
            <person name="Dittmer N.T."/>
            <person name="Ferguson L.C.F."/>
            <person name="Garavelou S."/>
            <person name="Gordon K.H.J."/>
            <person name="Gunaratna R.T."/>
            <person name="Han Y."/>
            <person name="Hauser F."/>
            <person name="He Y."/>
            <person name="Heidel-Fischer H."/>
            <person name="Hirsh A."/>
            <person name="Hu Y."/>
            <person name="Jiang H."/>
            <person name="Kalra D."/>
            <person name="Klinner C."/>
            <person name="Konig C."/>
            <person name="Kovar C."/>
            <person name="Kroll A.R."/>
            <person name="Kuwar S.S."/>
            <person name="Lee S.L."/>
            <person name="Lehman R."/>
            <person name="Li K."/>
            <person name="Li Z."/>
            <person name="Liang H."/>
            <person name="Lovelace S."/>
            <person name="Lu Z."/>
            <person name="Mansfield J.H."/>
            <person name="McCulloch K.J."/>
            <person name="Mathew T."/>
            <person name="Morton B."/>
            <person name="Muzny D.M."/>
            <person name="Neunemann D."/>
            <person name="Ongeri F."/>
            <person name="Pauchet Y."/>
            <person name="Pu L.L."/>
            <person name="Pyrousis I."/>
            <person name="Rao X.J."/>
            <person name="Redding A."/>
            <person name="Roesel C."/>
            <person name="Sanchez-Gracia A."/>
            <person name="Schaack S."/>
            <person name="Shukla A."/>
            <person name="Tetreau G."/>
            <person name="Wang Y."/>
            <person name="Xiong G.H."/>
            <person name="Traut W."/>
            <person name="Walsh T.K."/>
            <person name="Worley K.C."/>
            <person name="Wu D."/>
            <person name="Wu W."/>
            <person name="Wu Y.Q."/>
            <person name="Zhang X."/>
            <person name="Zou Z."/>
            <person name="Zucker H."/>
            <person name="Briscoe A.D."/>
            <person name="Burmester T."/>
            <person name="Clem R.J."/>
            <person name="Feyereisen R."/>
            <person name="Grimmelikhuijzen C.J.P."/>
            <person name="Hamodrakas S.J."/>
            <person name="Hansson B.S."/>
            <person name="Huguet E."/>
            <person name="Jermiin L.S."/>
            <person name="Lan Q."/>
            <person name="Lehman H.K."/>
            <person name="Lorenzen M."/>
            <person name="Merzendorfer H."/>
            <person name="Michalopoulos I."/>
            <person name="Morton D.B."/>
            <person name="Muthukrishnan S."/>
            <person name="Oakeshott J.G."/>
            <person name="Palmer W."/>
            <person name="Park Y."/>
            <person name="Passarelli A.L."/>
            <person name="Rozas J."/>
            <person name="Schwartz L.M."/>
            <person name="Smith W."/>
            <person name="Southgate A."/>
            <person name="Vilcinskas A."/>
            <person name="Vogt R."/>
            <person name="Wang P."/>
            <person name="Werren J."/>
            <person name="Yu X.Q."/>
            <person name="Zhou J.J."/>
            <person name="Brown S.J."/>
            <person name="Scherer S.E."/>
            <person name="Richards S."/>
            <person name="Blissard G.W."/>
        </authorList>
    </citation>
    <scope>NUCLEOTIDE SEQUENCE</scope>
</reference>
<evidence type="ECO:0000313" key="3">
    <source>
        <dbReference type="Proteomes" id="UP000791440"/>
    </source>
</evidence>
<dbReference type="Pfam" id="PF00650">
    <property type="entry name" value="CRAL_TRIO"/>
    <property type="match status" value="1"/>
</dbReference>
<evidence type="ECO:0000313" key="2">
    <source>
        <dbReference type="EMBL" id="KAG6448424.1"/>
    </source>
</evidence>
<evidence type="ECO:0000259" key="1">
    <source>
        <dbReference type="PROSITE" id="PS50191"/>
    </source>
</evidence>
<dbReference type="AlphaFoldDB" id="A0A921YZ98"/>
<organism evidence="2 3">
    <name type="scientific">Manduca sexta</name>
    <name type="common">Tobacco hawkmoth</name>
    <name type="synonym">Tobacco hornworm</name>
    <dbReference type="NCBI Taxonomy" id="7130"/>
    <lineage>
        <taxon>Eukaryota</taxon>
        <taxon>Metazoa</taxon>
        <taxon>Ecdysozoa</taxon>
        <taxon>Arthropoda</taxon>
        <taxon>Hexapoda</taxon>
        <taxon>Insecta</taxon>
        <taxon>Pterygota</taxon>
        <taxon>Neoptera</taxon>
        <taxon>Endopterygota</taxon>
        <taxon>Lepidoptera</taxon>
        <taxon>Glossata</taxon>
        <taxon>Ditrysia</taxon>
        <taxon>Bombycoidea</taxon>
        <taxon>Sphingidae</taxon>
        <taxon>Sphinginae</taxon>
        <taxon>Sphingini</taxon>
        <taxon>Manduca</taxon>
    </lineage>
</organism>
<dbReference type="Proteomes" id="UP000791440">
    <property type="component" value="Unassembled WGS sequence"/>
</dbReference>
<dbReference type="SMART" id="SM00516">
    <property type="entry name" value="SEC14"/>
    <property type="match status" value="1"/>
</dbReference>